<evidence type="ECO:0000259" key="2">
    <source>
        <dbReference type="Pfam" id="PF24883"/>
    </source>
</evidence>
<proteinExistence type="predicted"/>
<keyword evidence="4" id="KW-1185">Reference proteome</keyword>
<dbReference type="InterPro" id="IPR027417">
    <property type="entry name" value="P-loop_NTPase"/>
</dbReference>
<organism evidence="3 4">
    <name type="scientific">Mycena pura</name>
    <dbReference type="NCBI Taxonomy" id="153505"/>
    <lineage>
        <taxon>Eukaryota</taxon>
        <taxon>Fungi</taxon>
        <taxon>Dikarya</taxon>
        <taxon>Basidiomycota</taxon>
        <taxon>Agaricomycotina</taxon>
        <taxon>Agaricomycetes</taxon>
        <taxon>Agaricomycetidae</taxon>
        <taxon>Agaricales</taxon>
        <taxon>Marasmiineae</taxon>
        <taxon>Mycenaceae</taxon>
        <taxon>Mycena</taxon>
    </lineage>
</organism>
<dbReference type="SUPFAM" id="SSF52540">
    <property type="entry name" value="P-loop containing nucleoside triphosphate hydrolases"/>
    <property type="match status" value="1"/>
</dbReference>
<sequence length="441" mass="49081">SHCQLALDFLHRHVVTEALHNSGESFPEPACHPGTRTKIMNDLMDWATDPNANPVLWLYGTAGAGKSAVAQEFASKCSTQGCLGASFFFRRGHPKRGTWDGLINTIAYQLAIAIPEFALPLQQIINSNRLIANHSIPLQFQKSLIETFRCMPQTCFPLPIVVLDGLDECADIKNQQQILHLFLSGIQAGHLPLHLLVASRPETHLRKIFDAASTSVVCGRKCLDADDTAYNDIRTYLQDEFSRISSEFLDQGVALGASWPGTQVQEHLVRKSSGVFIFAKTAIRFIDDGRYSHPAVRLAAVVAGSPESTTPLDDLYSTILSVLPHEPLTLRILHVALRFTLHHDSTLYTPEECDLLLSIVPGTARLILSGLHSVLHIPRLLTPHNPFVVSTLHASFIDYLCDLQRSGKWCIQLPSLERDLLKSTLHFLCNPDFTHRQTLRR</sequence>
<evidence type="ECO:0000256" key="1">
    <source>
        <dbReference type="ARBA" id="ARBA00022737"/>
    </source>
</evidence>
<comment type="caution">
    <text evidence="3">The sequence shown here is derived from an EMBL/GenBank/DDBJ whole genome shotgun (WGS) entry which is preliminary data.</text>
</comment>
<name>A0AAD6YAV8_9AGAR</name>
<feature type="domain" description="Nephrocystin 3-like N-terminal" evidence="2">
    <location>
        <begin position="43"/>
        <end position="200"/>
    </location>
</feature>
<accession>A0AAD6YAV8</accession>
<dbReference type="PANTHER" id="PTHR10039">
    <property type="entry name" value="AMELOGENIN"/>
    <property type="match status" value="1"/>
</dbReference>
<reference evidence="3" key="1">
    <citation type="submission" date="2023-03" db="EMBL/GenBank/DDBJ databases">
        <title>Massive genome expansion in bonnet fungi (Mycena s.s.) driven by repeated elements and novel gene families across ecological guilds.</title>
        <authorList>
            <consortium name="Lawrence Berkeley National Laboratory"/>
            <person name="Harder C.B."/>
            <person name="Miyauchi S."/>
            <person name="Viragh M."/>
            <person name="Kuo A."/>
            <person name="Thoen E."/>
            <person name="Andreopoulos B."/>
            <person name="Lu D."/>
            <person name="Skrede I."/>
            <person name="Drula E."/>
            <person name="Henrissat B."/>
            <person name="Morin E."/>
            <person name="Kohler A."/>
            <person name="Barry K."/>
            <person name="LaButti K."/>
            <person name="Morin E."/>
            <person name="Salamov A."/>
            <person name="Lipzen A."/>
            <person name="Mereny Z."/>
            <person name="Hegedus B."/>
            <person name="Baldrian P."/>
            <person name="Stursova M."/>
            <person name="Weitz H."/>
            <person name="Taylor A."/>
            <person name="Grigoriev I.V."/>
            <person name="Nagy L.G."/>
            <person name="Martin F."/>
            <person name="Kauserud H."/>
        </authorList>
    </citation>
    <scope>NUCLEOTIDE SEQUENCE</scope>
    <source>
        <strain evidence="3">9144</strain>
    </source>
</reference>
<dbReference type="Proteomes" id="UP001219525">
    <property type="component" value="Unassembled WGS sequence"/>
</dbReference>
<dbReference type="InterPro" id="IPR056884">
    <property type="entry name" value="NPHP3-like_N"/>
</dbReference>
<keyword evidence="1" id="KW-0677">Repeat</keyword>
<evidence type="ECO:0000313" key="4">
    <source>
        <dbReference type="Proteomes" id="UP001219525"/>
    </source>
</evidence>
<dbReference type="AlphaFoldDB" id="A0AAD6YAV8"/>
<evidence type="ECO:0000313" key="3">
    <source>
        <dbReference type="EMBL" id="KAJ7206398.1"/>
    </source>
</evidence>
<dbReference type="EMBL" id="JARJCW010000040">
    <property type="protein sequence ID" value="KAJ7206398.1"/>
    <property type="molecule type" value="Genomic_DNA"/>
</dbReference>
<dbReference type="Gene3D" id="3.40.50.300">
    <property type="entry name" value="P-loop containing nucleotide triphosphate hydrolases"/>
    <property type="match status" value="1"/>
</dbReference>
<dbReference type="PANTHER" id="PTHR10039:SF17">
    <property type="entry name" value="FUNGAL STAND N-TERMINAL GOODBYE DOMAIN-CONTAINING PROTEIN-RELATED"/>
    <property type="match status" value="1"/>
</dbReference>
<protein>
    <recommendedName>
        <fullName evidence="2">Nephrocystin 3-like N-terminal domain-containing protein</fullName>
    </recommendedName>
</protein>
<feature type="non-terminal residue" evidence="3">
    <location>
        <position position="1"/>
    </location>
</feature>
<gene>
    <name evidence="3" type="ORF">GGX14DRAFT_367238</name>
</gene>
<dbReference type="Pfam" id="PF24883">
    <property type="entry name" value="NPHP3_N"/>
    <property type="match status" value="1"/>
</dbReference>